<dbReference type="PANTHER" id="PTHR46401">
    <property type="entry name" value="GLYCOSYLTRANSFERASE WBBK-RELATED"/>
    <property type="match status" value="1"/>
</dbReference>
<accession>A0A382ZVM8</accession>
<gene>
    <name evidence="3" type="ORF">METZ01_LOCUS452173</name>
</gene>
<feature type="non-terminal residue" evidence="3">
    <location>
        <position position="1"/>
    </location>
</feature>
<dbReference type="Gene3D" id="3.40.50.2000">
    <property type="entry name" value="Glycogen Phosphorylase B"/>
    <property type="match status" value="2"/>
</dbReference>
<reference evidence="3" key="1">
    <citation type="submission" date="2018-05" db="EMBL/GenBank/DDBJ databases">
        <authorList>
            <person name="Lanie J.A."/>
            <person name="Ng W.-L."/>
            <person name="Kazmierczak K.M."/>
            <person name="Andrzejewski T.M."/>
            <person name="Davidsen T.M."/>
            <person name="Wayne K.J."/>
            <person name="Tettelin H."/>
            <person name="Glass J.I."/>
            <person name="Rusch D."/>
            <person name="Podicherti R."/>
            <person name="Tsui H.-C.T."/>
            <person name="Winkler M.E."/>
        </authorList>
    </citation>
    <scope>NUCLEOTIDE SEQUENCE</scope>
</reference>
<sequence length="249" mass="28542">PSGYQKALALKKKFQKSYLIFNFLDVPWHFPKIEEKMKVVNDLLSQANSVTAISHKVKNDLSKFYKKKISVIYNPIKDVKLDENIKKNNMFLYVGRAKDPIKRINLVHDSLLKIENGIRDIKICGSENPGFGNYLGVVPDEELSKLYNSTKYVYLPSKAEGIGLSMIEGMICGSIPITCTDNETAKEFSPLDFICKPNPQSIVDKIKMLNEDYKSKRELAIQYGEKYKVQFDKKNIAKNIMNIFNSRQN</sequence>
<evidence type="ECO:0000256" key="1">
    <source>
        <dbReference type="ARBA" id="ARBA00022679"/>
    </source>
</evidence>
<organism evidence="3">
    <name type="scientific">marine metagenome</name>
    <dbReference type="NCBI Taxonomy" id="408172"/>
    <lineage>
        <taxon>unclassified sequences</taxon>
        <taxon>metagenomes</taxon>
        <taxon>ecological metagenomes</taxon>
    </lineage>
</organism>
<dbReference type="PANTHER" id="PTHR46401:SF2">
    <property type="entry name" value="GLYCOSYLTRANSFERASE WBBK-RELATED"/>
    <property type="match status" value="1"/>
</dbReference>
<dbReference type="GO" id="GO:0009103">
    <property type="term" value="P:lipopolysaccharide biosynthetic process"/>
    <property type="evidence" value="ECO:0007669"/>
    <property type="project" value="TreeGrafter"/>
</dbReference>
<dbReference type="EMBL" id="UINC01186881">
    <property type="protein sequence ID" value="SVD99319.1"/>
    <property type="molecule type" value="Genomic_DNA"/>
</dbReference>
<dbReference type="Pfam" id="PF00534">
    <property type="entry name" value="Glycos_transf_1"/>
    <property type="match status" value="1"/>
</dbReference>
<evidence type="ECO:0000259" key="2">
    <source>
        <dbReference type="Pfam" id="PF00534"/>
    </source>
</evidence>
<evidence type="ECO:0000313" key="3">
    <source>
        <dbReference type="EMBL" id="SVD99319.1"/>
    </source>
</evidence>
<feature type="domain" description="Glycosyl transferase family 1" evidence="2">
    <location>
        <begin position="134"/>
        <end position="226"/>
    </location>
</feature>
<keyword evidence="1" id="KW-0808">Transferase</keyword>
<dbReference type="AlphaFoldDB" id="A0A382ZVM8"/>
<dbReference type="SUPFAM" id="SSF53756">
    <property type="entry name" value="UDP-Glycosyltransferase/glycogen phosphorylase"/>
    <property type="match status" value="1"/>
</dbReference>
<protein>
    <recommendedName>
        <fullName evidence="2">Glycosyl transferase family 1 domain-containing protein</fullName>
    </recommendedName>
</protein>
<dbReference type="GO" id="GO:0016757">
    <property type="term" value="F:glycosyltransferase activity"/>
    <property type="evidence" value="ECO:0007669"/>
    <property type="project" value="InterPro"/>
</dbReference>
<proteinExistence type="predicted"/>
<name>A0A382ZVM8_9ZZZZ</name>
<dbReference type="InterPro" id="IPR001296">
    <property type="entry name" value="Glyco_trans_1"/>
</dbReference>